<keyword evidence="6 12" id="KW-0862">Zinc</keyword>
<evidence type="ECO:0000256" key="13">
    <source>
        <dbReference type="SAM" id="MobiDB-lite"/>
    </source>
</evidence>
<feature type="region of interest" description="Disordered" evidence="13">
    <location>
        <begin position="186"/>
        <end position="439"/>
    </location>
</feature>
<dbReference type="InterPro" id="IPR000504">
    <property type="entry name" value="RRM_dom"/>
</dbReference>
<comment type="subcellular location">
    <subcellularLocation>
        <location evidence="1">Nucleus</location>
    </subcellularLocation>
</comment>
<evidence type="ECO:0000313" key="16">
    <source>
        <dbReference type="EMBL" id="EFA77932.1"/>
    </source>
</evidence>
<dbReference type="InterPro" id="IPR035979">
    <property type="entry name" value="RBD_domain_sf"/>
</dbReference>
<dbReference type="FunCoup" id="D3BJ52">
    <property type="interactions" value="141"/>
</dbReference>
<evidence type="ECO:0000256" key="7">
    <source>
        <dbReference type="ARBA" id="ARBA00022884"/>
    </source>
</evidence>
<dbReference type="InterPro" id="IPR003954">
    <property type="entry name" value="RRM_euk-type"/>
</dbReference>
<feature type="compositionally biased region" description="Basic and acidic residues" evidence="13">
    <location>
        <begin position="416"/>
        <end position="426"/>
    </location>
</feature>
<dbReference type="SUPFAM" id="SSF54928">
    <property type="entry name" value="RNA-binding domain, RBD"/>
    <property type="match status" value="1"/>
</dbReference>
<keyword evidence="9" id="KW-0508">mRNA splicing</keyword>
<dbReference type="EMBL" id="ADBJ01000038">
    <property type="protein sequence ID" value="EFA77932.1"/>
    <property type="molecule type" value="Genomic_DNA"/>
</dbReference>
<dbReference type="SMART" id="SM00361">
    <property type="entry name" value="RRM_1"/>
    <property type="match status" value="1"/>
</dbReference>
<keyword evidence="17" id="KW-1185">Reference proteome</keyword>
<keyword evidence="3 12" id="KW-0479">Metal-binding</keyword>
<dbReference type="InterPro" id="IPR000571">
    <property type="entry name" value="Znf_CCCH"/>
</dbReference>
<keyword evidence="10" id="KW-0539">Nucleus</keyword>
<evidence type="ECO:0000313" key="17">
    <source>
        <dbReference type="Proteomes" id="UP000001396"/>
    </source>
</evidence>
<keyword evidence="8" id="KW-0238">DNA-binding</keyword>
<evidence type="ECO:0000256" key="9">
    <source>
        <dbReference type="ARBA" id="ARBA00023187"/>
    </source>
</evidence>
<dbReference type="GO" id="GO:0003723">
    <property type="term" value="F:RNA binding"/>
    <property type="evidence" value="ECO:0007669"/>
    <property type="project" value="UniProtKB-UniRule"/>
</dbReference>
<dbReference type="GO" id="GO:0000398">
    <property type="term" value="P:mRNA splicing, via spliceosome"/>
    <property type="evidence" value="ECO:0007669"/>
    <property type="project" value="InterPro"/>
</dbReference>
<dbReference type="RefSeq" id="XP_020430060.1">
    <property type="nucleotide sequence ID" value="XM_020579385.1"/>
</dbReference>
<dbReference type="SMART" id="SM00356">
    <property type="entry name" value="ZnF_C3H1"/>
    <property type="match status" value="2"/>
</dbReference>
<dbReference type="InParanoid" id="D3BJ52"/>
<accession>D3BJ52</accession>
<keyword evidence="4" id="KW-0677">Repeat</keyword>
<dbReference type="FunFam" id="3.30.70.330:FF:000122">
    <property type="entry name" value="Splicing factor U2AF small subunit"/>
    <property type="match status" value="1"/>
</dbReference>
<keyword evidence="7 11" id="KW-0694">RNA-binding</keyword>
<dbReference type="InterPro" id="IPR009145">
    <property type="entry name" value="U2AF_small"/>
</dbReference>
<evidence type="ECO:0000256" key="5">
    <source>
        <dbReference type="ARBA" id="ARBA00022771"/>
    </source>
</evidence>
<feature type="zinc finger region" description="C3H1-type" evidence="12">
    <location>
        <begin position="12"/>
        <end position="40"/>
    </location>
</feature>
<dbReference type="PROSITE" id="PS50103">
    <property type="entry name" value="ZF_C3H1"/>
    <property type="match status" value="2"/>
</dbReference>
<feature type="compositionally biased region" description="Polar residues" evidence="13">
    <location>
        <begin position="391"/>
        <end position="415"/>
    </location>
</feature>
<organism evidence="16 17">
    <name type="scientific">Heterostelium pallidum (strain ATCC 26659 / Pp 5 / PN500)</name>
    <name type="common">Cellular slime mold</name>
    <name type="synonym">Polysphondylium pallidum</name>
    <dbReference type="NCBI Taxonomy" id="670386"/>
    <lineage>
        <taxon>Eukaryota</taxon>
        <taxon>Amoebozoa</taxon>
        <taxon>Evosea</taxon>
        <taxon>Eumycetozoa</taxon>
        <taxon>Dictyostelia</taxon>
        <taxon>Acytosteliales</taxon>
        <taxon>Acytosteliaceae</taxon>
        <taxon>Heterostelium</taxon>
    </lineage>
</organism>
<dbReference type="Pfam" id="PF00642">
    <property type="entry name" value="zf-CCCH"/>
    <property type="match status" value="2"/>
</dbReference>
<sequence>MAERRAAMFGTEKDQQNCPFYLKIGACRHGDRCSRLHNKPIVSQTIILPNIYQSPYLKRPAGQPPIPASEEEIQKHFDDFYEDIHEGLSKYGKIELLHVCANLGDHLIGNLYVKYSTEDAAAAAIEGLKGRFYDGRPIVAEFSPVTDFNESRCRQFDLGTCDRGGFCNFMHLHNPSRELSVRLFGERAASRSPSPPRYRRDYRDRGRGNYRRRDYRDDDRRDGDYRGDYRGDYNRDRDRRDYRDDYRDSRDRSRGDYRDRDDYYSRSSDRYPSSEQRESGYKRSRSRSRSRDRPSYDSQENSAGVVNPAAVDSSTTSKPSSAATKDSSNSSSGGNTTNSGSNSGNSNSNSSSGNNSNITLTNSLKDIINPGSTTENNGTSEPVEKKIKLDSSGSSTLPTTEPLLSSESQTIQWASSEERRTDDYDVKASLTKTSSSPPR</sequence>
<evidence type="ECO:0000256" key="10">
    <source>
        <dbReference type="ARBA" id="ARBA00023242"/>
    </source>
</evidence>
<dbReference type="PRINTS" id="PR01848">
    <property type="entry name" value="U2AUXFACTOR"/>
</dbReference>
<dbReference type="OMA" id="DFNESRC"/>
<gene>
    <name evidence="16" type="primary">u2af1</name>
    <name evidence="16" type="ORF">PPL_08577</name>
</gene>
<proteinExistence type="predicted"/>
<keyword evidence="5 12" id="KW-0863">Zinc-finger</keyword>
<dbReference type="GO" id="GO:0003677">
    <property type="term" value="F:DNA binding"/>
    <property type="evidence" value="ECO:0007669"/>
    <property type="project" value="UniProtKB-KW"/>
</dbReference>
<reference evidence="16 17" key="1">
    <citation type="journal article" date="2011" name="Genome Res.">
        <title>Phylogeny-wide analysis of social amoeba genomes highlights ancient origins for complex intercellular communication.</title>
        <authorList>
            <person name="Heidel A.J."/>
            <person name="Lawal H.M."/>
            <person name="Felder M."/>
            <person name="Schilde C."/>
            <person name="Helps N.R."/>
            <person name="Tunggal B."/>
            <person name="Rivero F."/>
            <person name="John U."/>
            <person name="Schleicher M."/>
            <person name="Eichinger L."/>
            <person name="Platzer M."/>
            <person name="Noegel A.A."/>
            <person name="Schaap P."/>
            <person name="Gloeckner G."/>
        </authorList>
    </citation>
    <scope>NUCLEOTIDE SEQUENCE [LARGE SCALE GENOMIC DNA]</scope>
    <source>
        <strain evidence="17">ATCC 26659 / Pp 5 / PN500</strain>
    </source>
</reference>
<dbReference type="GO" id="GO:0008270">
    <property type="term" value="F:zinc ion binding"/>
    <property type="evidence" value="ECO:0007669"/>
    <property type="project" value="UniProtKB-KW"/>
</dbReference>
<dbReference type="Proteomes" id="UP000001396">
    <property type="component" value="Unassembled WGS sequence"/>
</dbReference>
<feature type="compositionally biased region" description="Polar residues" evidence="13">
    <location>
        <begin position="430"/>
        <end position="439"/>
    </location>
</feature>
<evidence type="ECO:0000256" key="1">
    <source>
        <dbReference type="ARBA" id="ARBA00004123"/>
    </source>
</evidence>
<feature type="compositionally biased region" description="Polar residues" evidence="13">
    <location>
        <begin position="358"/>
        <end position="380"/>
    </location>
</feature>
<evidence type="ECO:0000256" key="11">
    <source>
        <dbReference type="PROSITE-ProRule" id="PRU00176"/>
    </source>
</evidence>
<dbReference type="AlphaFoldDB" id="D3BJ52"/>
<keyword evidence="2" id="KW-0507">mRNA processing</keyword>
<evidence type="ECO:0000256" key="4">
    <source>
        <dbReference type="ARBA" id="ARBA00022737"/>
    </source>
</evidence>
<dbReference type="GO" id="GO:0089701">
    <property type="term" value="C:U2AF complex"/>
    <property type="evidence" value="ECO:0007669"/>
    <property type="project" value="InterPro"/>
</dbReference>
<feature type="zinc finger region" description="C3H1-type" evidence="12">
    <location>
        <begin position="147"/>
        <end position="174"/>
    </location>
</feature>
<feature type="domain" description="RRM" evidence="14">
    <location>
        <begin position="44"/>
        <end position="145"/>
    </location>
</feature>
<dbReference type="GeneID" id="31364056"/>
<dbReference type="PROSITE" id="PS50102">
    <property type="entry name" value="RRM"/>
    <property type="match status" value="1"/>
</dbReference>
<evidence type="ECO:0000259" key="14">
    <source>
        <dbReference type="PROSITE" id="PS50102"/>
    </source>
</evidence>
<feature type="domain" description="C3H1-type" evidence="15">
    <location>
        <begin position="12"/>
        <end position="40"/>
    </location>
</feature>
<dbReference type="InterPro" id="IPR012677">
    <property type="entry name" value="Nucleotide-bd_a/b_plait_sf"/>
</dbReference>
<feature type="domain" description="C3H1-type" evidence="15">
    <location>
        <begin position="147"/>
        <end position="174"/>
    </location>
</feature>
<evidence type="ECO:0000256" key="12">
    <source>
        <dbReference type="PROSITE-ProRule" id="PRU00723"/>
    </source>
</evidence>
<feature type="compositionally biased region" description="Low complexity" evidence="13">
    <location>
        <begin position="312"/>
        <end position="357"/>
    </location>
</feature>
<feature type="compositionally biased region" description="Basic and acidic residues" evidence="13">
    <location>
        <begin position="198"/>
        <end position="269"/>
    </location>
</feature>
<evidence type="ECO:0000256" key="8">
    <source>
        <dbReference type="ARBA" id="ARBA00023125"/>
    </source>
</evidence>
<comment type="caution">
    <text evidence="16">The sequence shown here is derived from an EMBL/GenBank/DDBJ whole genome shotgun (WGS) entry which is preliminary data.</text>
</comment>
<dbReference type="Gene3D" id="3.30.70.330">
    <property type="match status" value="1"/>
</dbReference>
<evidence type="ECO:0000256" key="3">
    <source>
        <dbReference type="ARBA" id="ARBA00022723"/>
    </source>
</evidence>
<evidence type="ECO:0000256" key="2">
    <source>
        <dbReference type="ARBA" id="ARBA00022664"/>
    </source>
</evidence>
<evidence type="ECO:0000259" key="15">
    <source>
        <dbReference type="PROSITE" id="PS50103"/>
    </source>
</evidence>
<name>D3BJ52_HETP5</name>
<evidence type="ECO:0000256" key="6">
    <source>
        <dbReference type="ARBA" id="ARBA00022833"/>
    </source>
</evidence>
<dbReference type="STRING" id="670386.D3BJ52"/>
<dbReference type="PANTHER" id="PTHR12620">
    <property type="entry name" value="U2 SNRNP AUXILIARY FACTOR, SMALL SUBUNIT"/>
    <property type="match status" value="1"/>
</dbReference>
<protein>
    <submittedName>
        <fullName evidence="16">RNA-binding region RNP-1 domain-containing protein</fullName>
    </submittedName>
</protein>